<proteinExistence type="predicted"/>
<organism evidence="2 3">
    <name type="scientific">Ensete ventricosum</name>
    <name type="common">Abyssinian banana</name>
    <name type="synonym">Musa ensete</name>
    <dbReference type="NCBI Taxonomy" id="4639"/>
    <lineage>
        <taxon>Eukaryota</taxon>
        <taxon>Viridiplantae</taxon>
        <taxon>Streptophyta</taxon>
        <taxon>Embryophyta</taxon>
        <taxon>Tracheophyta</taxon>
        <taxon>Spermatophyta</taxon>
        <taxon>Magnoliopsida</taxon>
        <taxon>Liliopsida</taxon>
        <taxon>Zingiberales</taxon>
        <taxon>Musaceae</taxon>
        <taxon>Ensete</taxon>
    </lineage>
</organism>
<dbReference type="EMBL" id="AMZH03000503">
    <property type="protein sequence ID" value="RRT83394.1"/>
    <property type="molecule type" value="Genomic_DNA"/>
</dbReference>
<feature type="compositionally biased region" description="Low complexity" evidence="1">
    <location>
        <begin position="125"/>
        <end position="136"/>
    </location>
</feature>
<accession>A0A427B4I6</accession>
<gene>
    <name evidence="2" type="ORF">B296_00010360</name>
</gene>
<feature type="region of interest" description="Disordered" evidence="1">
    <location>
        <begin position="125"/>
        <end position="152"/>
    </location>
</feature>
<dbReference type="AlphaFoldDB" id="A0A427B4I6"/>
<sequence length="152" mass="16351">MSQERQELLGNPRGPLGEGTHVLNLSPSFGRPIPIPILHGRKHFFPNPKQILEIVQQPRALAPWWGSGIVGRLSGSFSWTCATDPNIDGNDPDRHPSHSSSVFRPSACLIDPFVASVAPSTRLALSASSASDTSPSVFPESPAPEQPIRCGR</sequence>
<dbReference type="Proteomes" id="UP000287651">
    <property type="component" value="Unassembled WGS sequence"/>
</dbReference>
<evidence type="ECO:0000313" key="2">
    <source>
        <dbReference type="EMBL" id="RRT83394.1"/>
    </source>
</evidence>
<evidence type="ECO:0000256" key="1">
    <source>
        <dbReference type="SAM" id="MobiDB-lite"/>
    </source>
</evidence>
<comment type="caution">
    <text evidence="2">The sequence shown here is derived from an EMBL/GenBank/DDBJ whole genome shotgun (WGS) entry which is preliminary data.</text>
</comment>
<reference evidence="2 3" key="1">
    <citation type="journal article" date="2014" name="Agronomy (Basel)">
        <title>A Draft Genome Sequence for Ensete ventricosum, the Drought-Tolerant Tree Against Hunger.</title>
        <authorList>
            <person name="Harrison J."/>
            <person name="Moore K.A."/>
            <person name="Paszkiewicz K."/>
            <person name="Jones T."/>
            <person name="Grant M."/>
            <person name="Ambacheew D."/>
            <person name="Muzemil S."/>
            <person name="Studholme D.J."/>
        </authorList>
    </citation>
    <scope>NUCLEOTIDE SEQUENCE [LARGE SCALE GENOMIC DNA]</scope>
</reference>
<name>A0A427B4I6_ENSVE</name>
<evidence type="ECO:0000313" key="3">
    <source>
        <dbReference type="Proteomes" id="UP000287651"/>
    </source>
</evidence>
<protein>
    <submittedName>
        <fullName evidence="2">Uncharacterized protein</fullName>
    </submittedName>
</protein>